<evidence type="ECO:0000256" key="1">
    <source>
        <dbReference type="SAM" id="MobiDB-lite"/>
    </source>
</evidence>
<protein>
    <submittedName>
        <fullName evidence="2">Uncharacterized protein</fullName>
    </submittedName>
</protein>
<name>A0A0E0EYS5_9ORYZ</name>
<reference evidence="2" key="1">
    <citation type="submission" date="2015-04" db="UniProtKB">
        <authorList>
            <consortium name="EnsemblPlants"/>
        </authorList>
    </citation>
    <scope>IDENTIFICATION</scope>
</reference>
<proteinExistence type="predicted"/>
<dbReference type="Gramene" id="OMERI10G09720.1">
    <property type="protein sequence ID" value="OMERI10G09720.1"/>
    <property type="gene ID" value="OMERI10G09720"/>
</dbReference>
<feature type="region of interest" description="Disordered" evidence="1">
    <location>
        <begin position="12"/>
        <end position="35"/>
    </location>
</feature>
<reference evidence="2" key="2">
    <citation type="submission" date="2018-05" db="EMBL/GenBank/DDBJ databases">
        <title>OmerRS3 (Oryza meridionalis Reference Sequence Version 3).</title>
        <authorList>
            <person name="Zhang J."/>
            <person name="Kudrna D."/>
            <person name="Lee S."/>
            <person name="Talag J."/>
            <person name="Welchert J."/>
            <person name="Wing R.A."/>
        </authorList>
    </citation>
    <scope>NUCLEOTIDE SEQUENCE [LARGE SCALE GENOMIC DNA]</scope>
    <source>
        <strain evidence="2">cv. OR44</strain>
    </source>
</reference>
<sequence>MFPLRVACSLRRGGEVGDGGRRSSHSRRRRPFGRRWPKRRRCILGKETAGLGGGGIFRSSVWQNRLGVRAEGFSGGGGGPRGSADPVDGGYPRGDRCLGVRVEEIDFPRQRGLQRRPLGR</sequence>
<keyword evidence="3" id="KW-1185">Reference proteome</keyword>
<feature type="compositionally biased region" description="Basic and acidic residues" evidence="1">
    <location>
        <begin position="12"/>
        <end position="21"/>
    </location>
</feature>
<dbReference type="AlphaFoldDB" id="A0A0E0EYS5"/>
<dbReference type="HOGENOM" id="CLU_2053390_0_0_1"/>
<dbReference type="EnsemblPlants" id="OMERI10G09720.1">
    <property type="protein sequence ID" value="OMERI10G09720.1"/>
    <property type="gene ID" value="OMERI10G09720"/>
</dbReference>
<evidence type="ECO:0000313" key="3">
    <source>
        <dbReference type="Proteomes" id="UP000008021"/>
    </source>
</evidence>
<feature type="region of interest" description="Disordered" evidence="1">
    <location>
        <begin position="71"/>
        <end position="92"/>
    </location>
</feature>
<feature type="compositionally biased region" description="Basic residues" evidence="1">
    <location>
        <begin position="22"/>
        <end position="35"/>
    </location>
</feature>
<accession>A0A0E0EYS5</accession>
<evidence type="ECO:0000313" key="2">
    <source>
        <dbReference type="EnsemblPlants" id="OMERI10G09720.1"/>
    </source>
</evidence>
<dbReference type="Proteomes" id="UP000008021">
    <property type="component" value="Chromosome 10"/>
</dbReference>
<organism evidence="2">
    <name type="scientific">Oryza meridionalis</name>
    <dbReference type="NCBI Taxonomy" id="40149"/>
    <lineage>
        <taxon>Eukaryota</taxon>
        <taxon>Viridiplantae</taxon>
        <taxon>Streptophyta</taxon>
        <taxon>Embryophyta</taxon>
        <taxon>Tracheophyta</taxon>
        <taxon>Spermatophyta</taxon>
        <taxon>Magnoliopsida</taxon>
        <taxon>Liliopsida</taxon>
        <taxon>Poales</taxon>
        <taxon>Poaceae</taxon>
        <taxon>BOP clade</taxon>
        <taxon>Oryzoideae</taxon>
        <taxon>Oryzeae</taxon>
        <taxon>Oryzinae</taxon>
        <taxon>Oryza</taxon>
    </lineage>
</organism>